<dbReference type="EMBL" id="PQGE01000003">
    <property type="protein sequence ID" value="POP46767.1"/>
    <property type="molecule type" value="Genomic_DNA"/>
</dbReference>
<dbReference type="NCBIfam" id="NF011949">
    <property type="entry name" value="PRK15420.1"/>
    <property type="match status" value="1"/>
</dbReference>
<dbReference type="PANTHER" id="PTHR31690">
    <property type="entry name" value="FUCOSE MUTAROTASE"/>
    <property type="match status" value="1"/>
</dbReference>
<dbReference type="PANTHER" id="PTHR31690:SF4">
    <property type="entry name" value="FUCOSE MUTAROTASE"/>
    <property type="match status" value="1"/>
</dbReference>
<dbReference type="Proteomes" id="UP000237073">
    <property type="component" value="Unassembled WGS sequence"/>
</dbReference>
<dbReference type="Pfam" id="PF05025">
    <property type="entry name" value="RbsD_FucU"/>
    <property type="match status" value="1"/>
</dbReference>
<dbReference type="GO" id="GO:0062193">
    <property type="term" value="F:D-ribose pyranase activity"/>
    <property type="evidence" value="ECO:0007669"/>
    <property type="project" value="UniProtKB-EC"/>
</dbReference>
<evidence type="ECO:0000256" key="2">
    <source>
        <dbReference type="ARBA" id="ARBA00023235"/>
    </source>
</evidence>
<dbReference type="AlphaFoldDB" id="A0A2P5GSH2"/>
<protein>
    <submittedName>
        <fullName evidence="5">L-fucose mutarotase</fullName>
    </submittedName>
</protein>
<dbReference type="GO" id="GO:0036373">
    <property type="term" value="F:L-fucose mutarotase activity"/>
    <property type="evidence" value="ECO:0007669"/>
    <property type="project" value="UniProtKB-EC"/>
</dbReference>
<dbReference type="InterPro" id="IPR023750">
    <property type="entry name" value="RbsD-like_sf"/>
</dbReference>
<dbReference type="Proteomes" id="UP000247005">
    <property type="component" value="Unassembled WGS sequence"/>
</dbReference>
<evidence type="ECO:0000313" key="6">
    <source>
        <dbReference type="Proteomes" id="UP000237073"/>
    </source>
</evidence>
<evidence type="ECO:0000256" key="1">
    <source>
        <dbReference type="ARBA" id="ARBA00000223"/>
    </source>
</evidence>
<dbReference type="RefSeq" id="WP_103674908.1">
    <property type="nucleotide sequence ID" value="NZ_PQGD01000005.1"/>
</dbReference>
<dbReference type="InterPro" id="IPR050443">
    <property type="entry name" value="RbsD/FucU_mutarotase"/>
</dbReference>
<dbReference type="EMBL" id="PQGD01000005">
    <property type="protein sequence ID" value="POP49505.1"/>
    <property type="molecule type" value="Genomic_DNA"/>
</dbReference>
<organism evidence="5 7">
    <name type="scientific">Superficieibacter electus</name>
    <dbReference type="NCBI Taxonomy" id="2022662"/>
    <lineage>
        <taxon>Bacteria</taxon>
        <taxon>Pseudomonadati</taxon>
        <taxon>Pseudomonadota</taxon>
        <taxon>Gammaproteobacteria</taxon>
        <taxon>Enterobacterales</taxon>
        <taxon>Enterobacteriaceae</taxon>
        <taxon>Superficieibacter</taxon>
    </lineage>
</organism>
<name>A0A2P5GSH2_9ENTR</name>
<evidence type="ECO:0000313" key="5">
    <source>
        <dbReference type="EMBL" id="POP49505.1"/>
    </source>
</evidence>
<dbReference type="SUPFAM" id="SSF102546">
    <property type="entry name" value="RbsD-like"/>
    <property type="match status" value="1"/>
</dbReference>
<gene>
    <name evidence="5" type="ORF">CHU32_07585</name>
    <name evidence="4" type="ORF">CHU33_04630</name>
</gene>
<dbReference type="InterPro" id="IPR007721">
    <property type="entry name" value="RbsD_FucU"/>
</dbReference>
<sequence length="140" mass="15483">MLKNISPLLSPTLLKTLAEMGHGDEILLADAHFPAHSLGARVIRADGLSVSQLLGAMMPLIDLDDRVEPLVMMAFDAGWVDEGHVQLRYSEVLYPFCDEVRITRIDREAFYARARQAYAIVLTGETAAYGNLILRKGVTL</sequence>
<dbReference type="GO" id="GO:0006004">
    <property type="term" value="P:fucose metabolic process"/>
    <property type="evidence" value="ECO:0007669"/>
    <property type="project" value="TreeGrafter"/>
</dbReference>
<evidence type="ECO:0000313" key="4">
    <source>
        <dbReference type="EMBL" id="POP46767.1"/>
    </source>
</evidence>
<comment type="caution">
    <text evidence="5">The sequence shown here is derived from an EMBL/GenBank/DDBJ whole genome shotgun (WGS) entry which is preliminary data.</text>
</comment>
<evidence type="ECO:0000313" key="7">
    <source>
        <dbReference type="Proteomes" id="UP000247005"/>
    </source>
</evidence>
<comment type="catalytic activity">
    <reaction evidence="3">
        <text>alpha-L-fucose = beta-L-fucose</text>
        <dbReference type="Rhea" id="RHEA:25580"/>
        <dbReference type="ChEBI" id="CHEBI:42548"/>
        <dbReference type="ChEBI" id="CHEBI:42589"/>
        <dbReference type="EC" id="5.1.3.29"/>
    </reaction>
</comment>
<comment type="catalytic activity">
    <reaction evidence="1">
        <text>beta-D-ribopyranose = beta-D-ribofuranose</text>
        <dbReference type="Rhea" id="RHEA:25432"/>
        <dbReference type="ChEBI" id="CHEBI:27476"/>
        <dbReference type="ChEBI" id="CHEBI:47002"/>
        <dbReference type="EC" id="5.4.99.62"/>
    </reaction>
</comment>
<dbReference type="GO" id="GO:0042806">
    <property type="term" value="F:fucose binding"/>
    <property type="evidence" value="ECO:0007669"/>
    <property type="project" value="TreeGrafter"/>
</dbReference>
<reference evidence="6 7" key="1">
    <citation type="submission" date="2018-01" db="EMBL/GenBank/DDBJ databases">
        <title>Superficieibacter electus gen. nov., sp. nov., an extended-spectrum beta-lactamase possessing member of the Enterobacteriaceae family, isolated from intensive care unit surfaces.</title>
        <authorList>
            <person name="Potter R.F."/>
            <person name="D'Souza A.W."/>
        </authorList>
    </citation>
    <scope>NUCLEOTIDE SEQUENCE [LARGE SCALE GENOMIC DNA]</scope>
    <source>
        <strain evidence="5 7">BP-1</strain>
        <strain evidence="4 6">BP-2</strain>
    </source>
</reference>
<evidence type="ECO:0000256" key="3">
    <source>
        <dbReference type="ARBA" id="ARBA00036324"/>
    </source>
</evidence>
<dbReference type="Gene3D" id="3.40.1650.10">
    <property type="entry name" value="RbsD-like domain"/>
    <property type="match status" value="1"/>
</dbReference>
<accession>A0A2P5GSH2</accession>
<dbReference type="OrthoDB" id="7947972at2"/>
<keyword evidence="2" id="KW-0413">Isomerase</keyword>
<keyword evidence="6" id="KW-1185">Reference proteome</keyword>
<proteinExistence type="predicted"/>